<dbReference type="InParanoid" id="A0A5J5EN60"/>
<gene>
    <name evidence="1" type="ORF">FN846DRAFT_285675</name>
</gene>
<evidence type="ECO:0000313" key="2">
    <source>
        <dbReference type="Proteomes" id="UP000326924"/>
    </source>
</evidence>
<evidence type="ECO:0000313" key="1">
    <source>
        <dbReference type="EMBL" id="KAA8896168.1"/>
    </source>
</evidence>
<dbReference type="AlphaFoldDB" id="A0A5J5EN60"/>
<feature type="non-terminal residue" evidence="1">
    <location>
        <position position="182"/>
    </location>
</feature>
<comment type="caution">
    <text evidence="1">The sequence shown here is derived from an EMBL/GenBank/DDBJ whole genome shotgun (WGS) entry which is preliminary data.</text>
</comment>
<reference evidence="1 2" key="1">
    <citation type="submission" date="2019-09" db="EMBL/GenBank/DDBJ databases">
        <title>Draft genome of the ectomycorrhizal ascomycete Sphaerosporella brunnea.</title>
        <authorList>
            <consortium name="DOE Joint Genome Institute"/>
            <person name="Benucci G.M."/>
            <person name="Marozzi G."/>
            <person name="Antonielli L."/>
            <person name="Sanchez S."/>
            <person name="Marco P."/>
            <person name="Wang X."/>
            <person name="Falini L.B."/>
            <person name="Barry K."/>
            <person name="Haridas S."/>
            <person name="Lipzen A."/>
            <person name="Labutti K."/>
            <person name="Grigoriev I.V."/>
            <person name="Murat C."/>
            <person name="Martin F."/>
            <person name="Albertini E."/>
            <person name="Donnini D."/>
            <person name="Bonito G."/>
        </authorList>
    </citation>
    <scope>NUCLEOTIDE SEQUENCE [LARGE SCALE GENOMIC DNA]</scope>
    <source>
        <strain evidence="1 2">Sb_GMNB300</strain>
    </source>
</reference>
<proteinExistence type="predicted"/>
<dbReference type="OrthoDB" id="438440at2759"/>
<name>A0A5J5EN60_9PEZI</name>
<organism evidence="1 2">
    <name type="scientific">Sphaerosporella brunnea</name>
    <dbReference type="NCBI Taxonomy" id="1250544"/>
    <lineage>
        <taxon>Eukaryota</taxon>
        <taxon>Fungi</taxon>
        <taxon>Dikarya</taxon>
        <taxon>Ascomycota</taxon>
        <taxon>Pezizomycotina</taxon>
        <taxon>Pezizomycetes</taxon>
        <taxon>Pezizales</taxon>
        <taxon>Pyronemataceae</taxon>
        <taxon>Sphaerosporella</taxon>
    </lineage>
</organism>
<keyword evidence="2" id="KW-1185">Reference proteome</keyword>
<dbReference type="EMBL" id="VXIS01000225">
    <property type="protein sequence ID" value="KAA8896168.1"/>
    <property type="molecule type" value="Genomic_DNA"/>
</dbReference>
<sequence length="182" mass="19048">MPSTAALAKDVATVIVAPSSSSTVMTVPHLSPPTGPTLLPASVASMISLFSKSTSISIRLGAKVGSTLLDTARTGTMTSLELSRAAVEGIVRRGTQGVVARRGQEKDVETWAAKGINAFNTSISLTELILSTAFELGQTTLESVSALAETYVLTLDSIFGSTETSRAISEIVKLIREEFKDS</sequence>
<accession>A0A5J5EN60</accession>
<protein>
    <submittedName>
        <fullName evidence="1">Uncharacterized protein</fullName>
    </submittedName>
</protein>
<dbReference type="Proteomes" id="UP000326924">
    <property type="component" value="Unassembled WGS sequence"/>
</dbReference>